<gene>
    <name evidence="3" type="ORF">CTheo_6341</name>
</gene>
<dbReference type="Pfam" id="PF00293">
    <property type="entry name" value="NUDIX"/>
    <property type="match status" value="1"/>
</dbReference>
<evidence type="ECO:0000256" key="1">
    <source>
        <dbReference type="SAM" id="MobiDB-lite"/>
    </source>
</evidence>
<keyword evidence="3" id="KW-0808">Transferase</keyword>
<dbReference type="InterPro" id="IPR015797">
    <property type="entry name" value="NUDIX_hydrolase-like_dom_sf"/>
</dbReference>
<organism evidence="3 4">
    <name type="scientific">Ceratobasidium theobromae</name>
    <dbReference type="NCBI Taxonomy" id="1582974"/>
    <lineage>
        <taxon>Eukaryota</taxon>
        <taxon>Fungi</taxon>
        <taxon>Dikarya</taxon>
        <taxon>Basidiomycota</taxon>
        <taxon>Agaricomycotina</taxon>
        <taxon>Agaricomycetes</taxon>
        <taxon>Cantharellales</taxon>
        <taxon>Ceratobasidiaceae</taxon>
        <taxon>Ceratobasidium</taxon>
    </lineage>
</organism>
<feature type="compositionally biased region" description="Basic and acidic residues" evidence="1">
    <location>
        <begin position="354"/>
        <end position="364"/>
    </location>
</feature>
<protein>
    <submittedName>
        <fullName evidence="3">Thiamine pyrophosphokinase</fullName>
    </submittedName>
</protein>
<feature type="domain" description="Nudix hydrolase" evidence="2">
    <location>
        <begin position="150"/>
        <end position="305"/>
    </location>
</feature>
<dbReference type="SUPFAM" id="SSF55811">
    <property type="entry name" value="Nudix"/>
    <property type="match status" value="1"/>
</dbReference>
<dbReference type="GO" id="GO:0044715">
    <property type="term" value="F:8-oxo-dGDP phosphatase activity"/>
    <property type="evidence" value="ECO:0007669"/>
    <property type="project" value="UniProtKB-ARBA"/>
</dbReference>
<evidence type="ECO:0000313" key="4">
    <source>
        <dbReference type="Proteomes" id="UP000383932"/>
    </source>
</evidence>
<keyword evidence="4" id="KW-1185">Reference proteome</keyword>
<accession>A0A5N5QEN9</accession>
<evidence type="ECO:0000313" key="3">
    <source>
        <dbReference type="EMBL" id="KAB5590215.1"/>
    </source>
</evidence>
<evidence type="ECO:0000259" key="2">
    <source>
        <dbReference type="PROSITE" id="PS51462"/>
    </source>
</evidence>
<comment type="caution">
    <text evidence="3">The sequence shown here is derived from an EMBL/GenBank/DDBJ whole genome shotgun (WGS) entry which is preliminary data.</text>
</comment>
<dbReference type="PROSITE" id="PS51462">
    <property type="entry name" value="NUDIX"/>
    <property type="match status" value="1"/>
</dbReference>
<dbReference type="GO" id="GO:0016301">
    <property type="term" value="F:kinase activity"/>
    <property type="evidence" value="ECO:0007669"/>
    <property type="project" value="UniProtKB-KW"/>
</dbReference>
<dbReference type="PANTHER" id="PTHR36452">
    <property type="entry name" value="CHROMOSOME 12, WHOLE GENOME SHOTGUN SEQUENCE"/>
    <property type="match status" value="1"/>
</dbReference>
<dbReference type="InterPro" id="IPR031804">
    <property type="entry name" value="DUF4743"/>
</dbReference>
<feature type="compositionally biased region" description="Basic and acidic residues" evidence="1">
    <location>
        <begin position="550"/>
        <end position="573"/>
    </location>
</feature>
<dbReference type="FunFam" id="3.90.79.10:FF:000019">
    <property type="entry name" value="Thiamin pyrophosphokinase, putative"/>
    <property type="match status" value="1"/>
</dbReference>
<dbReference type="AlphaFoldDB" id="A0A5N5QEN9"/>
<keyword evidence="3" id="KW-0418">Kinase</keyword>
<dbReference type="Gene3D" id="3.90.79.10">
    <property type="entry name" value="Nucleoside Triphosphate Pyrophosphohydrolase"/>
    <property type="match status" value="1"/>
</dbReference>
<dbReference type="Pfam" id="PF09365">
    <property type="entry name" value="DUF2461"/>
    <property type="match status" value="1"/>
</dbReference>
<feature type="compositionally biased region" description="Basic and acidic residues" evidence="1">
    <location>
        <begin position="584"/>
        <end position="605"/>
    </location>
</feature>
<dbReference type="Pfam" id="PF15916">
    <property type="entry name" value="DUF4743"/>
    <property type="match status" value="1"/>
</dbReference>
<dbReference type="Proteomes" id="UP000383932">
    <property type="component" value="Unassembled WGS sequence"/>
</dbReference>
<feature type="compositionally biased region" description="Acidic residues" evidence="1">
    <location>
        <begin position="606"/>
        <end position="629"/>
    </location>
</feature>
<dbReference type="EMBL" id="SSOP01000187">
    <property type="protein sequence ID" value="KAB5590215.1"/>
    <property type="molecule type" value="Genomic_DNA"/>
</dbReference>
<feature type="region of interest" description="Disordered" evidence="1">
    <location>
        <begin position="343"/>
        <end position="683"/>
    </location>
</feature>
<feature type="compositionally biased region" description="Polar residues" evidence="1">
    <location>
        <begin position="486"/>
        <end position="505"/>
    </location>
</feature>
<dbReference type="OrthoDB" id="2537769at2759"/>
<sequence length="946" mass="105418">METRSLLSIIEEADNFNPATLSAQNFVPFYLSLDHTQPQDIIGQIAPSVVEKILKYPAGTFVTRLNQFGSAAREPSLTLSPSDIEAIAFDSHLDAPQARSEAIELACLEWRSQGLFADAIGGRKWRDEKYAVYVHPFKNIGVEGGIAFMLERAACELFGFVTYGVHMTMYTPDYRIWVPRRSKTKQTWPGFLDNSVAGGIPYGITPLEAMIKECEEEASLAEEISRKHLRVTGAVTYFFQNARGNLQPEVEYIYDMLCPSADDPAFVPKPLDGEVESFELLSWETVVEKMLAGEFKPNCALIVVDFLIRHGKITPENEPNYLEIVTRMHGRFGKCNVIQKNNVMPRRAKKITTRKPDSDSEHGAPTESLTSKVLSELKPLAGLKSKGTESTKKRKRASSVVDDGGKDEPPAPIPGPAKRVRAKMSTSVTREEVFRMQKSQSRARKLRSAEHDNTDEEPAPTPKQEVAEPPRAKASPRKSILVVELTQPSPKRTQKSTAKDNSPSSESEDELAIAPVSPVKPRRKVGTKSTATTPLKSAPTPVRRSPRKAVSRDTRKTSKPQDEYDSSIRELRHPSGSATLSETSESHGSKDYDPVADELKHRLESTEEEEEVALENMEVDSEALDDESDFGPHKIAERASASPVKRQPARTEKDTKSARYPSRKSIGKRVKEESSEEEYESDKSGQVVVGKIVKAPVTGRVPPGQISQNTFNFLMNLQDPAKNDREWFKLHEPVFRLAEKEWIAFVDAFITTLVEVDDEIPPLPPKDVIHRIYRDVICTFDHFGTPADLGSTGPSCDTDVFRHADHISIKPGGGSLVAAGTWCPGKDEIHSIRNVIKRNHGRRLREILAEPSFVKYFGPPKPLVTKGQERQRQSIFGAEDELKVAPAGVKKDHPFTDAQVLRRDFLETVLKPVLVEMKPLVHCLNDYMTLPLDDMSEGSDPGSDEE</sequence>
<dbReference type="CDD" id="cd03676">
    <property type="entry name" value="NUDIX_Tnr3_like"/>
    <property type="match status" value="1"/>
</dbReference>
<proteinExistence type="predicted"/>
<dbReference type="PANTHER" id="PTHR36452:SF1">
    <property type="entry name" value="DUF2461 DOMAIN-CONTAINING PROTEIN"/>
    <property type="match status" value="1"/>
</dbReference>
<name>A0A5N5QEN9_9AGAM</name>
<dbReference type="InterPro" id="IPR012808">
    <property type="entry name" value="CHP02453"/>
</dbReference>
<reference evidence="3 4" key="1">
    <citation type="journal article" date="2019" name="Fungal Biol. Biotechnol.">
        <title>Draft genome sequence of fastidious pathogen Ceratobasidium theobromae, which causes vascular-streak dieback in Theobroma cacao.</title>
        <authorList>
            <person name="Ali S.S."/>
            <person name="Asman A."/>
            <person name="Shao J."/>
            <person name="Firmansyah A.P."/>
            <person name="Susilo A.W."/>
            <person name="Rosmana A."/>
            <person name="McMahon P."/>
            <person name="Junaid M."/>
            <person name="Guest D."/>
            <person name="Kheng T.Y."/>
            <person name="Meinhardt L.W."/>
            <person name="Bailey B.A."/>
        </authorList>
    </citation>
    <scope>NUCLEOTIDE SEQUENCE [LARGE SCALE GENOMIC DNA]</scope>
    <source>
        <strain evidence="3 4">CT2</strain>
    </source>
</reference>
<dbReference type="InterPro" id="IPR000086">
    <property type="entry name" value="NUDIX_hydrolase_dom"/>
</dbReference>